<organism evidence="1 2">
    <name type="scientific">Anaerostipes rhamnosivorans</name>
    <dbReference type="NCBI Taxonomy" id="1229621"/>
    <lineage>
        <taxon>Bacteria</taxon>
        <taxon>Bacillati</taxon>
        <taxon>Bacillota</taxon>
        <taxon>Clostridia</taxon>
        <taxon>Lachnospirales</taxon>
        <taxon>Lachnospiraceae</taxon>
        <taxon>Anaerostipes</taxon>
    </lineage>
</organism>
<dbReference type="KEGG" id="arf:AR1Y2_0282"/>
<gene>
    <name evidence="1" type="ORF">AR1Y2_0282</name>
</gene>
<reference evidence="1 2" key="1">
    <citation type="submission" date="2019-05" db="EMBL/GenBank/DDBJ databases">
        <title>Complete genome sequencing of Anaerostipes rhamnosivorans.</title>
        <authorList>
            <person name="Bui T.P.N."/>
            <person name="de Vos W.M."/>
        </authorList>
    </citation>
    <scope>NUCLEOTIDE SEQUENCE [LARGE SCALE GENOMIC DNA]</scope>
    <source>
        <strain evidence="1 2">1y2</strain>
    </source>
</reference>
<evidence type="ECO:0000313" key="1">
    <source>
        <dbReference type="EMBL" id="QCP33736.1"/>
    </source>
</evidence>
<evidence type="ECO:0008006" key="3">
    <source>
        <dbReference type="Google" id="ProtNLM"/>
    </source>
</evidence>
<name>A0A4P8I8N1_9FIRM</name>
<keyword evidence="2" id="KW-1185">Reference proteome</keyword>
<accession>A0A4P8I8N1</accession>
<protein>
    <recommendedName>
        <fullName evidence="3">Type II toxin-antitoxin system HicA family toxin</fullName>
    </recommendedName>
</protein>
<sequence>MRKLLDVLGFECRIKGEHFIYSYKNLPDNINIQPQGNMAKPYQIKQIRNYILKYKIKL</sequence>
<evidence type="ECO:0000313" key="2">
    <source>
        <dbReference type="Proteomes" id="UP000298653"/>
    </source>
</evidence>
<dbReference type="EMBL" id="CP040058">
    <property type="protein sequence ID" value="QCP33736.1"/>
    <property type="molecule type" value="Genomic_DNA"/>
</dbReference>
<proteinExistence type="predicted"/>
<dbReference type="AlphaFoldDB" id="A0A4P8I8N1"/>
<dbReference type="Proteomes" id="UP000298653">
    <property type="component" value="Chromosome"/>
</dbReference>